<dbReference type="AlphaFoldDB" id="A0A844GAV7"/>
<dbReference type="Pfam" id="PF26078">
    <property type="entry name" value="Baseplate_J_M"/>
    <property type="match status" value="1"/>
</dbReference>
<proteinExistence type="predicted"/>
<comment type="caution">
    <text evidence="2">The sequence shown here is derived from an EMBL/GenBank/DDBJ whole genome shotgun (WGS) entry which is preliminary data.</text>
</comment>
<dbReference type="InterPro" id="IPR052399">
    <property type="entry name" value="Phage_Baseplate_Assmbl_Protein"/>
</dbReference>
<evidence type="ECO:0000259" key="1">
    <source>
        <dbReference type="Pfam" id="PF26078"/>
    </source>
</evidence>
<dbReference type="PANTHER" id="PTHR37829:SF3">
    <property type="entry name" value="PROTEIN JAYE-RELATED"/>
    <property type="match status" value="1"/>
</dbReference>
<evidence type="ECO:0000313" key="3">
    <source>
        <dbReference type="Proteomes" id="UP000446658"/>
    </source>
</evidence>
<dbReference type="RefSeq" id="WP_230368831.1">
    <property type="nucleotide sequence ID" value="NZ_WLYX01000001.1"/>
</dbReference>
<protein>
    <recommendedName>
        <fullName evidence="1">Baseplate J-like central domain-containing protein</fullName>
    </recommendedName>
</protein>
<name>A0A844GAV7_9NEIS</name>
<reference evidence="2 3" key="1">
    <citation type="submission" date="2019-11" db="EMBL/GenBank/DDBJ databases">
        <title>Draft genome sequence of Paludibacterium sp. dN18-1.</title>
        <authorList>
            <person name="Im W.-T."/>
        </authorList>
    </citation>
    <scope>NUCLEOTIDE SEQUENCE [LARGE SCALE GENOMIC DNA]</scope>
    <source>
        <strain evidence="3">dN 18-1</strain>
    </source>
</reference>
<feature type="domain" description="Baseplate J-like central" evidence="1">
    <location>
        <begin position="198"/>
        <end position="253"/>
    </location>
</feature>
<keyword evidence="3" id="KW-1185">Reference proteome</keyword>
<sequence length="290" mass="31324">MPIDRPTLAELDRRAQAELPLNGASDGLRRNLYTPLARALSGAIHGLYGHQERIKDQLFPQTCDEDTLLNIHVPIWLSDGRNLATAATGKVQITGTVGYTVDQTASITRTDGMLYSLTTSATIGADGTCMATVACQTPWPRLSNTEPGAKLRFSNPVDGVNGEVVVQTPGLSGGADLEDIEDLRARVVEARTKAEGVGNSTDWELWAKEVSGVTRAWAAPKLMGTGSMTVFFVRDNDASIFPDVNEQATVQAHRKPPVRPWARSTLCPLPTSQSISPSTCRLTQLQFVQP</sequence>
<gene>
    <name evidence="2" type="ORF">GKE73_01300</name>
</gene>
<dbReference type="EMBL" id="WLYX01000001">
    <property type="protein sequence ID" value="MTD32421.1"/>
    <property type="molecule type" value="Genomic_DNA"/>
</dbReference>
<evidence type="ECO:0000313" key="2">
    <source>
        <dbReference type="EMBL" id="MTD32421.1"/>
    </source>
</evidence>
<accession>A0A844GAV7</accession>
<organism evidence="2 3">
    <name type="scientific">Paludibacterium denitrificans</name>
    <dbReference type="NCBI Taxonomy" id="2675226"/>
    <lineage>
        <taxon>Bacteria</taxon>
        <taxon>Pseudomonadati</taxon>
        <taxon>Pseudomonadota</taxon>
        <taxon>Betaproteobacteria</taxon>
        <taxon>Neisseriales</taxon>
        <taxon>Chromobacteriaceae</taxon>
        <taxon>Paludibacterium</taxon>
    </lineage>
</organism>
<dbReference type="PANTHER" id="PTHR37829">
    <property type="entry name" value="PHAGE-LIKE ELEMENT PBSX PROTEIN XKDT"/>
    <property type="match status" value="1"/>
</dbReference>
<dbReference type="InterPro" id="IPR058531">
    <property type="entry name" value="Baseplate_J_M"/>
</dbReference>
<dbReference type="Proteomes" id="UP000446658">
    <property type="component" value="Unassembled WGS sequence"/>
</dbReference>